<comment type="caution">
    <text evidence="2">The sequence shown here is derived from an EMBL/GenBank/DDBJ whole genome shotgun (WGS) entry which is preliminary data.</text>
</comment>
<gene>
    <name evidence="2" type="ORF">ILEXP_LOCUS27529</name>
</gene>
<accession>A0ABC8SNV9</accession>
<organism evidence="2 3">
    <name type="scientific">Ilex paraguariensis</name>
    <name type="common">yerba mate</name>
    <dbReference type="NCBI Taxonomy" id="185542"/>
    <lineage>
        <taxon>Eukaryota</taxon>
        <taxon>Viridiplantae</taxon>
        <taxon>Streptophyta</taxon>
        <taxon>Embryophyta</taxon>
        <taxon>Tracheophyta</taxon>
        <taxon>Spermatophyta</taxon>
        <taxon>Magnoliopsida</taxon>
        <taxon>eudicotyledons</taxon>
        <taxon>Gunneridae</taxon>
        <taxon>Pentapetalae</taxon>
        <taxon>asterids</taxon>
        <taxon>campanulids</taxon>
        <taxon>Aquifoliales</taxon>
        <taxon>Aquifoliaceae</taxon>
        <taxon>Ilex</taxon>
    </lineage>
</organism>
<proteinExistence type="predicted"/>
<feature type="non-terminal residue" evidence="2">
    <location>
        <position position="1"/>
    </location>
</feature>
<reference evidence="2 3" key="1">
    <citation type="submission" date="2024-02" db="EMBL/GenBank/DDBJ databases">
        <authorList>
            <person name="Vignale AGUSTIN F."/>
            <person name="Sosa J E."/>
            <person name="Modenutti C."/>
        </authorList>
    </citation>
    <scope>NUCLEOTIDE SEQUENCE [LARGE SCALE GENOMIC DNA]</scope>
</reference>
<dbReference type="Proteomes" id="UP001642360">
    <property type="component" value="Unassembled WGS sequence"/>
</dbReference>
<dbReference type="EMBL" id="CAUOFW020003258">
    <property type="protein sequence ID" value="CAK9158864.1"/>
    <property type="molecule type" value="Genomic_DNA"/>
</dbReference>
<protein>
    <submittedName>
        <fullName evidence="2">Uncharacterized protein</fullName>
    </submittedName>
</protein>
<evidence type="ECO:0000313" key="3">
    <source>
        <dbReference type="Proteomes" id="UP001642360"/>
    </source>
</evidence>
<dbReference type="AlphaFoldDB" id="A0ABC8SNV9"/>
<keyword evidence="3" id="KW-1185">Reference proteome</keyword>
<evidence type="ECO:0000256" key="1">
    <source>
        <dbReference type="SAM" id="MobiDB-lite"/>
    </source>
</evidence>
<feature type="region of interest" description="Disordered" evidence="1">
    <location>
        <begin position="28"/>
        <end position="47"/>
    </location>
</feature>
<sequence length="64" mass="6759">HEYTPSIEMEQSATEVKAEEAGVLQVSNQAPSTEDATLTPVPQPKVAPTFADVAPTRIDTIPGP</sequence>
<evidence type="ECO:0000313" key="2">
    <source>
        <dbReference type="EMBL" id="CAK9158864.1"/>
    </source>
</evidence>
<name>A0ABC8SNV9_9AQUA</name>